<protein>
    <submittedName>
        <fullName evidence="6">Uncharacterized protein</fullName>
    </submittedName>
</protein>
<dbReference type="PANTHER" id="PTHR46630">
    <property type="entry name" value="TETRATRICOPEPTIDE REPEAT PROTEIN 29"/>
    <property type="match status" value="1"/>
</dbReference>
<keyword evidence="3" id="KW-0677">Repeat</keyword>
<evidence type="ECO:0000256" key="1">
    <source>
        <dbReference type="ARBA" id="ARBA00004496"/>
    </source>
</evidence>
<evidence type="ECO:0000313" key="7">
    <source>
        <dbReference type="Proteomes" id="UP000189761"/>
    </source>
</evidence>
<accession>A0A8E2LD39</accession>
<evidence type="ECO:0000256" key="4">
    <source>
        <dbReference type="ARBA" id="ARBA00022803"/>
    </source>
</evidence>
<dbReference type="InterPro" id="IPR051476">
    <property type="entry name" value="Bac_ResReg_Asp_Phosphatase"/>
</dbReference>
<comment type="similarity">
    <text evidence="5">Belongs to the Rap family.</text>
</comment>
<dbReference type="EMBL" id="MTLA01000483">
    <property type="protein sequence ID" value="OOP65600.1"/>
    <property type="molecule type" value="Genomic_DNA"/>
</dbReference>
<dbReference type="Proteomes" id="UP000189761">
    <property type="component" value="Unassembled WGS sequence"/>
</dbReference>
<name>A0A8E2LD39_9BACI</name>
<organism evidence="6 7">
    <name type="scientific">Heyndrickxia oleronia</name>
    <dbReference type="NCBI Taxonomy" id="38875"/>
    <lineage>
        <taxon>Bacteria</taxon>
        <taxon>Bacillati</taxon>
        <taxon>Bacillota</taxon>
        <taxon>Bacilli</taxon>
        <taxon>Bacillales</taxon>
        <taxon>Bacillaceae</taxon>
        <taxon>Heyndrickxia</taxon>
    </lineage>
</organism>
<comment type="subcellular location">
    <subcellularLocation>
        <location evidence="1">Cytoplasm</location>
    </subcellularLocation>
</comment>
<dbReference type="Gene3D" id="1.25.40.10">
    <property type="entry name" value="Tetratricopeptide repeat domain"/>
    <property type="match status" value="1"/>
</dbReference>
<keyword evidence="2" id="KW-0963">Cytoplasm</keyword>
<dbReference type="GO" id="GO:0005737">
    <property type="term" value="C:cytoplasm"/>
    <property type="evidence" value="ECO:0007669"/>
    <property type="project" value="UniProtKB-SubCell"/>
</dbReference>
<dbReference type="InterPro" id="IPR011990">
    <property type="entry name" value="TPR-like_helical_dom_sf"/>
</dbReference>
<dbReference type="AlphaFoldDB" id="A0A8E2LD39"/>
<keyword evidence="7" id="KW-1185">Reference proteome</keyword>
<evidence type="ECO:0000256" key="5">
    <source>
        <dbReference type="ARBA" id="ARBA00038253"/>
    </source>
</evidence>
<evidence type="ECO:0000256" key="2">
    <source>
        <dbReference type="ARBA" id="ARBA00022490"/>
    </source>
</evidence>
<evidence type="ECO:0000313" key="6">
    <source>
        <dbReference type="EMBL" id="OOP65600.1"/>
    </source>
</evidence>
<dbReference type="SMART" id="SM00028">
    <property type="entry name" value="TPR"/>
    <property type="match status" value="6"/>
</dbReference>
<reference evidence="6 7" key="1">
    <citation type="submission" date="2017-01" db="EMBL/GenBank/DDBJ databases">
        <title>Draft genome sequence of Bacillus oleronius.</title>
        <authorList>
            <person name="Allam M."/>
        </authorList>
    </citation>
    <scope>NUCLEOTIDE SEQUENCE [LARGE SCALE GENOMIC DNA]</scope>
    <source>
        <strain evidence="6 7">DSM 9356</strain>
    </source>
</reference>
<gene>
    <name evidence="6" type="ORF">BWZ43_24820</name>
</gene>
<dbReference type="SUPFAM" id="SSF48452">
    <property type="entry name" value="TPR-like"/>
    <property type="match status" value="1"/>
</dbReference>
<sequence>MLISEATEDILEDWNTKITQRNIKEAKNLKKEVDVMFQRLDDIESEKNYLILSGYYYLLQNDSLELKMIIERMGNIPELSFYHHFFQGIRAYNLRRYDDALDCYRIAEKYLNKNNPIETAEFYYRVAAVYYQVQETLMSVNLIQKALEVFEKNGKYRNRLGDCRMLLGLNYIDMRQFVEAEDQFHIARDIAQRINDSGLLARINHNLGFMYAEQGLSEAAVRYLSNVLRDEDYDYSESYIKTIFLLTREYFKLNQIDAGKEWYEKGIALAHELNNVEYKVKFTLLNALYLDNKDFESTFKSGIAFLQQEKLWLDIEEYAQIFARFYLDCKGYQKAAEYYEIAIEAKNEIKKMEGLK</sequence>
<evidence type="ECO:0000256" key="3">
    <source>
        <dbReference type="ARBA" id="ARBA00022737"/>
    </source>
</evidence>
<dbReference type="InterPro" id="IPR019734">
    <property type="entry name" value="TPR_rpt"/>
</dbReference>
<dbReference type="PANTHER" id="PTHR46630:SF1">
    <property type="entry name" value="TETRATRICOPEPTIDE REPEAT PROTEIN 29"/>
    <property type="match status" value="1"/>
</dbReference>
<dbReference type="RefSeq" id="WP_078111468.1">
    <property type="nucleotide sequence ID" value="NZ_CP065424.1"/>
</dbReference>
<comment type="caution">
    <text evidence="6">The sequence shown here is derived from an EMBL/GenBank/DDBJ whole genome shotgun (WGS) entry which is preliminary data.</text>
</comment>
<keyword evidence="4" id="KW-0802">TPR repeat</keyword>
<proteinExistence type="inferred from homology"/>